<evidence type="ECO:0000313" key="1">
    <source>
        <dbReference type="EMBL" id="KAL1612568.1"/>
    </source>
</evidence>
<keyword evidence="2" id="KW-1185">Reference proteome</keyword>
<comment type="caution">
    <text evidence="1">The sequence shown here is derived from an EMBL/GenBank/DDBJ whole genome shotgun (WGS) entry which is preliminary data.</text>
</comment>
<organism evidence="1 2">
    <name type="scientific">Paraconiothyrium brasiliense</name>
    <dbReference type="NCBI Taxonomy" id="300254"/>
    <lineage>
        <taxon>Eukaryota</taxon>
        <taxon>Fungi</taxon>
        <taxon>Dikarya</taxon>
        <taxon>Ascomycota</taxon>
        <taxon>Pezizomycotina</taxon>
        <taxon>Dothideomycetes</taxon>
        <taxon>Pleosporomycetidae</taxon>
        <taxon>Pleosporales</taxon>
        <taxon>Massarineae</taxon>
        <taxon>Didymosphaeriaceae</taxon>
        <taxon>Paraconiothyrium</taxon>
    </lineage>
</organism>
<sequence length="415" mass="47361">MFRTLDPLAPITSFADRHYALAQRVAANPSGTSCTLIPFDVKSSTSHKPQKQKYRTTLEQRRLTAFFICLCAADPGFVEVIPNALARKQLVSGGRWVAVSRSCEALLDPQACHFLSACNSLYHMPLDLLPAALANIRAYALNASLRYTNPWTQACFRSWTPSLLHSIEQLIPSEDAQPGQFTAYEGTVRIQRAIRNAHLHKIPIRFDFILHQPHLADFKLITPGREVLVQYKIDKSKRAQGNLKGVGITRGDVVRGAHSKRAAQAQYYFTAFKRYILGKSKSKIDSFFFLPKKILPDRFYTTTQLINSFEDEAFRPYWLCMDPAAKWVKKVYRIIQDTAEPRRPSDRPLRELASLSIKETPDVQGGRAPAPTELGWFYQQFFDAIMHRCARRMSGLLIVLARDHQLGDFAYYRYR</sequence>
<protein>
    <submittedName>
        <fullName evidence="1">Uncharacterized protein</fullName>
    </submittedName>
</protein>
<reference evidence="1 2" key="1">
    <citation type="submission" date="2024-02" db="EMBL/GenBank/DDBJ databases">
        <title>De novo assembly and annotation of 12 fungi associated with fruit tree decline syndrome in Ontario, Canada.</title>
        <authorList>
            <person name="Sulman M."/>
            <person name="Ellouze W."/>
            <person name="Ilyukhin E."/>
        </authorList>
    </citation>
    <scope>NUCLEOTIDE SEQUENCE [LARGE SCALE GENOMIC DNA]</scope>
    <source>
        <strain evidence="1 2">M42-189</strain>
    </source>
</reference>
<gene>
    <name evidence="1" type="ORF">SLS60_000796</name>
</gene>
<evidence type="ECO:0000313" key="2">
    <source>
        <dbReference type="Proteomes" id="UP001521785"/>
    </source>
</evidence>
<dbReference type="EMBL" id="JAKJXO020000001">
    <property type="protein sequence ID" value="KAL1612568.1"/>
    <property type="molecule type" value="Genomic_DNA"/>
</dbReference>
<accession>A0ABR3S822</accession>
<proteinExistence type="predicted"/>
<name>A0ABR3S822_9PLEO</name>
<dbReference type="Proteomes" id="UP001521785">
    <property type="component" value="Unassembled WGS sequence"/>
</dbReference>